<accession>A0ABV5Y7M0</accession>
<feature type="domain" description="HTH cro/C1-type" evidence="1">
    <location>
        <begin position="13"/>
        <end position="71"/>
    </location>
</feature>
<dbReference type="InterPro" id="IPR001387">
    <property type="entry name" value="Cro/C1-type_HTH"/>
</dbReference>
<dbReference type="EMBL" id="JBHLZP010000006">
    <property type="protein sequence ID" value="MFB9831023.1"/>
    <property type="molecule type" value="Genomic_DNA"/>
</dbReference>
<organism evidence="2 3">
    <name type="scientific">Actinoallomurus acaciae</name>
    <dbReference type="NCBI Taxonomy" id="502577"/>
    <lineage>
        <taxon>Bacteria</taxon>
        <taxon>Bacillati</taxon>
        <taxon>Actinomycetota</taxon>
        <taxon>Actinomycetes</taxon>
        <taxon>Streptosporangiales</taxon>
        <taxon>Thermomonosporaceae</taxon>
        <taxon>Actinoallomurus</taxon>
    </lineage>
</organism>
<dbReference type="SUPFAM" id="SSF47413">
    <property type="entry name" value="lambda repressor-like DNA-binding domains"/>
    <property type="match status" value="1"/>
</dbReference>
<dbReference type="SMART" id="SM00530">
    <property type="entry name" value="HTH_XRE"/>
    <property type="match status" value="1"/>
</dbReference>
<dbReference type="Gene3D" id="1.10.260.40">
    <property type="entry name" value="lambda repressor-like DNA-binding domains"/>
    <property type="match status" value="1"/>
</dbReference>
<proteinExistence type="predicted"/>
<evidence type="ECO:0000313" key="3">
    <source>
        <dbReference type="Proteomes" id="UP001589627"/>
    </source>
</evidence>
<dbReference type="InterPro" id="IPR010982">
    <property type="entry name" value="Lambda_DNA-bd_dom_sf"/>
</dbReference>
<dbReference type="CDD" id="cd00093">
    <property type="entry name" value="HTH_XRE"/>
    <property type="match status" value="1"/>
</dbReference>
<name>A0ABV5Y7M0_9ACTN</name>
<dbReference type="RefSeq" id="WP_378194252.1">
    <property type="nucleotide sequence ID" value="NZ_JBHLZP010000006.1"/>
</dbReference>
<evidence type="ECO:0000259" key="1">
    <source>
        <dbReference type="SMART" id="SM00530"/>
    </source>
</evidence>
<gene>
    <name evidence="2" type="ORF">ACFFNX_02320</name>
</gene>
<sequence length="434" mass="47042">MRRALARLDVGAVVAIMRAATGLSQLDFANIVEGWSQSTVSLIERSRRDTLYDVRELLRFADAVGMPREALLPLILGDPDAILSEDSGSNLAEGFEVDRRSFNAMAAGLTVGVALPSIPVPTRVDAAHVRYLRTCLEQIRSRYRTAGGGAALEEALRHFARARAMLDESDYTTSIGRQLLVVTAELGEAAGWAAYDRNDQKLARQLYGEAELLAGSAEDAVVAVHVYTNLAQQSTYLARVTGRRGIARESLRFASRAAEVARHEPSPRLHALIALRQALAHAELGDEIAFRSQITTARRELERGSHAADPAWAMFVSDSEITGYEALGYEAISRVQQVNNGRATALYRAVLDDPDRSTCDKAYYRARLADALLNDGDVGLAVTEGAVILPSMTGGQMTSARSLAELRPLRAAAERASAEEFCVRFDAAVRALAA</sequence>
<comment type="caution">
    <text evidence="2">The sequence shown here is derived from an EMBL/GenBank/DDBJ whole genome shotgun (WGS) entry which is preliminary data.</text>
</comment>
<evidence type="ECO:0000313" key="2">
    <source>
        <dbReference type="EMBL" id="MFB9831023.1"/>
    </source>
</evidence>
<reference evidence="2 3" key="1">
    <citation type="submission" date="2024-09" db="EMBL/GenBank/DDBJ databases">
        <authorList>
            <person name="Sun Q."/>
            <person name="Mori K."/>
        </authorList>
    </citation>
    <scope>NUCLEOTIDE SEQUENCE [LARGE SCALE GENOMIC DNA]</scope>
    <source>
        <strain evidence="2 3">TBRC 0563</strain>
    </source>
</reference>
<dbReference type="Proteomes" id="UP001589627">
    <property type="component" value="Unassembled WGS sequence"/>
</dbReference>
<keyword evidence="3" id="KW-1185">Reference proteome</keyword>
<protein>
    <submittedName>
        <fullName evidence="2">Helix-turn-helix domain-containing protein</fullName>
    </submittedName>
</protein>